<keyword evidence="2" id="KW-0472">Membrane</keyword>
<dbReference type="RefSeq" id="XP_004998994.1">
    <property type="nucleotide sequence ID" value="XM_004998937.1"/>
</dbReference>
<dbReference type="GeneID" id="16067691"/>
<proteinExistence type="predicted"/>
<feature type="compositionally biased region" description="Low complexity" evidence="1">
    <location>
        <begin position="222"/>
        <end position="234"/>
    </location>
</feature>
<feature type="chain" id="PRO_5003286863" evidence="3">
    <location>
        <begin position="42"/>
        <end position="291"/>
    </location>
</feature>
<keyword evidence="2" id="KW-1133">Transmembrane helix</keyword>
<keyword evidence="2" id="KW-0812">Transmembrane</keyword>
<evidence type="ECO:0000256" key="3">
    <source>
        <dbReference type="SAM" id="SignalP"/>
    </source>
</evidence>
<dbReference type="InParanoid" id="F2TWH9"/>
<accession>F2TWH9</accession>
<feature type="signal peptide" evidence="3">
    <location>
        <begin position="1"/>
        <end position="41"/>
    </location>
</feature>
<keyword evidence="5" id="KW-1185">Reference proteome</keyword>
<reference evidence="4" key="1">
    <citation type="submission" date="2009-08" db="EMBL/GenBank/DDBJ databases">
        <title>Annotation of Salpingoeca rosetta.</title>
        <authorList>
            <consortium name="The Broad Institute Genome Sequencing Platform"/>
            <person name="Russ C."/>
            <person name="Cuomo C."/>
            <person name="Burger G."/>
            <person name="Gray M.W."/>
            <person name="Holland P.W.H."/>
            <person name="King N."/>
            <person name="Lang F.B.F."/>
            <person name="Roger A.J."/>
            <person name="Ruiz-Trillo I."/>
            <person name="Young S.K."/>
            <person name="Zeng Q."/>
            <person name="Gargeya S."/>
            <person name="Alvarado L."/>
            <person name="Berlin A."/>
            <person name="Chapman S.B."/>
            <person name="Chen Z."/>
            <person name="Freedman E."/>
            <person name="Gellesch M."/>
            <person name="Goldberg J."/>
            <person name="Griggs A."/>
            <person name="Gujja S."/>
            <person name="Heilman E."/>
            <person name="Heiman D."/>
            <person name="Howarth C."/>
            <person name="Mehta T."/>
            <person name="Neiman D."/>
            <person name="Pearson M."/>
            <person name="Roberts A."/>
            <person name="Saif S."/>
            <person name="Shea T."/>
            <person name="Shenoy N."/>
            <person name="Sisk P."/>
            <person name="Stolte C."/>
            <person name="Sykes S."/>
            <person name="White J."/>
            <person name="Yandava C."/>
            <person name="Haas B."/>
            <person name="Nusbaum C."/>
            <person name="Birren B."/>
        </authorList>
    </citation>
    <scope>NUCLEOTIDE SEQUENCE [LARGE SCALE GENOMIC DNA]</scope>
    <source>
        <strain evidence="4">ATCC 50818</strain>
    </source>
</reference>
<dbReference type="EMBL" id="GL832955">
    <property type="protein sequence ID" value="EGD72425.1"/>
    <property type="molecule type" value="Genomic_DNA"/>
</dbReference>
<dbReference type="Proteomes" id="UP000007799">
    <property type="component" value="Unassembled WGS sequence"/>
</dbReference>
<evidence type="ECO:0000313" key="5">
    <source>
        <dbReference type="Proteomes" id="UP000007799"/>
    </source>
</evidence>
<name>F2TWH9_SALR5</name>
<feature type="region of interest" description="Disordered" evidence="1">
    <location>
        <begin position="210"/>
        <end position="247"/>
    </location>
</feature>
<feature type="transmembrane region" description="Helical" evidence="2">
    <location>
        <begin position="80"/>
        <end position="103"/>
    </location>
</feature>
<gene>
    <name evidence="4" type="ORF">PTSG_00444</name>
</gene>
<protein>
    <submittedName>
        <fullName evidence="4">Uncharacterized protein</fullName>
    </submittedName>
</protein>
<evidence type="ECO:0000256" key="1">
    <source>
        <dbReference type="SAM" id="MobiDB-lite"/>
    </source>
</evidence>
<organism evidence="5">
    <name type="scientific">Salpingoeca rosetta (strain ATCC 50818 / BSB-021)</name>
    <dbReference type="NCBI Taxonomy" id="946362"/>
    <lineage>
        <taxon>Eukaryota</taxon>
        <taxon>Choanoflagellata</taxon>
        <taxon>Craspedida</taxon>
        <taxon>Salpingoecidae</taxon>
        <taxon>Salpingoeca</taxon>
    </lineage>
</organism>
<dbReference type="KEGG" id="sre:PTSG_00444"/>
<evidence type="ECO:0000256" key="2">
    <source>
        <dbReference type="SAM" id="Phobius"/>
    </source>
</evidence>
<keyword evidence="3" id="KW-0732">Signal</keyword>
<feature type="region of interest" description="Disordered" evidence="1">
    <location>
        <begin position="260"/>
        <end position="291"/>
    </location>
</feature>
<sequence>MLPGCTSRARSRTPPVAPSNGSLVVWLTLALPLLLVHLIDAQQTPLMKASATTVNNTSYIRDDVVTSTATPNSGGVEAALSLPGIIGIVGAITVVALVVILAFKYASDRQSKRSMSATALTDALIEQYASQGSVKVRADGQESHGVLQKQRQATAANNIMPNGSLYTARAPRMPCDEAILAPLAEDPAMSWDGGDTVISVKDGIYCNIRGKRQTMDPPSEASTSSVVTDTSSTVLDDDNGDTANQRRKVPEYMPMYARADEESVIGQLDPEVRDILRNGRPPPSSFRLEYA</sequence>
<evidence type="ECO:0000313" key="4">
    <source>
        <dbReference type="EMBL" id="EGD72425.1"/>
    </source>
</evidence>
<dbReference type="AlphaFoldDB" id="F2TWH9"/>